<dbReference type="KEGG" id="msar:MSAR_40680"/>
<dbReference type="Pfam" id="PF24092">
    <property type="entry name" value="DUF7373_C"/>
    <property type="match status" value="1"/>
</dbReference>
<evidence type="ECO:0000313" key="3">
    <source>
        <dbReference type="EMBL" id="BBY60932.1"/>
    </source>
</evidence>
<feature type="domain" description="DUF7373" evidence="2">
    <location>
        <begin position="265"/>
        <end position="395"/>
    </location>
</feature>
<dbReference type="RefSeq" id="WP_163699747.1">
    <property type="nucleotide sequence ID" value="NZ_AP022595.1"/>
</dbReference>
<sequence length="397" mass="40966">MLVAVGGCAHSETGIAAKAPGGLPHGAVDVELLSTGTFPTQPLPALGLAATASVGALIDARRMADYVVGPWQVDPALVVPGANRAITLKDADSVDLIEPLEVANAVRAHNLINGFASDRQDGGQGRLVNAVLRFPDPQSAATAVHDMAAASRSQQTDATAPAVLIPGYTEARASAVSSSLDSGADQPVTVYSYTPHGVYVLCQIAHAPNLDTATTLITRTLDLQVPLIDQFVPTDPADFAGLAADPTGLLAHTLPSPLWPGELPAPPNPNVGVYLPHGALHFQDAPPDVSGALSGAGVRAVSYYTTTVFQAHDPAAAAQLADDLADIAIRTQQAASINGVDFMPASRCIQGKSPSAATTSEYYCFASVDTFAFEVHSADPTGAREQTAAQYKILLAR</sequence>
<dbReference type="EMBL" id="AP022595">
    <property type="protein sequence ID" value="BBY60932.1"/>
    <property type="molecule type" value="Genomic_DNA"/>
</dbReference>
<gene>
    <name evidence="3" type="ORF">MSAR_40680</name>
</gene>
<dbReference type="InterPro" id="IPR055797">
    <property type="entry name" value="DUF7373"/>
</dbReference>
<dbReference type="Proteomes" id="UP000466445">
    <property type="component" value="Chromosome"/>
</dbReference>
<evidence type="ECO:0000259" key="1">
    <source>
        <dbReference type="Pfam" id="PF24088"/>
    </source>
</evidence>
<evidence type="ECO:0000259" key="2">
    <source>
        <dbReference type="Pfam" id="PF24092"/>
    </source>
</evidence>
<organism evidence="3 4">
    <name type="scientific">Mycolicibacterium sarraceniae</name>
    <dbReference type="NCBI Taxonomy" id="1534348"/>
    <lineage>
        <taxon>Bacteria</taxon>
        <taxon>Bacillati</taxon>
        <taxon>Actinomycetota</taxon>
        <taxon>Actinomycetes</taxon>
        <taxon>Mycobacteriales</taxon>
        <taxon>Mycobacteriaceae</taxon>
        <taxon>Mycolicibacterium</taxon>
    </lineage>
</organism>
<dbReference type="Pfam" id="PF24088">
    <property type="entry name" value="DUF7373"/>
    <property type="match status" value="1"/>
</dbReference>
<dbReference type="InterPro" id="IPR056463">
    <property type="entry name" value="DUF7373_C"/>
</dbReference>
<keyword evidence="4" id="KW-1185">Reference proteome</keyword>
<reference evidence="3 4" key="1">
    <citation type="journal article" date="2019" name="Emerg. Microbes Infect.">
        <title>Comprehensive subspecies identification of 175 nontuberculous mycobacteria species based on 7547 genomic profiles.</title>
        <authorList>
            <person name="Matsumoto Y."/>
            <person name="Kinjo T."/>
            <person name="Motooka D."/>
            <person name="Nabeya D."/>
            <person name="Jung N."/>
            <person name="Uechi K."/>
            <person name="Horii T."/>
            <person name="Iida T."/>
            <person name="Fujita J."/>
            <person name="Nakamura S."/>
        </authorList>
    </citation>
    <scope>NUCLEOTIDE SEQUENCE [LARGE SCALE GENOMIC DNA]</scope>
    <source>
        <strain evidence="3 4">JCM 30395</strain>
    </source>
</reference>
<accession>A0A7I7SV87</accession>
<protein>
    <submittedName>
        <fullName evidence="3">Uncharacterized protein</fullName>
    </submittedName>
</protein>
<evidence type="ECO:0000313" key="4">
    <source>
        <dbReference type="Proteomes" id="UP000466445"/>
    </source>
</evidence>
<feature type="domain" description="DUF7373" evidence="1">
    <location>
        <begin position="48"/>
        <end position="242"/>
    </location>
</feature>
<proteinExistence type="predicted"/>
<name>A0A7I7SV87_9MYCO</name>
<dbReference type="AlphaFoldDB" id="A0A7I7SV87"/>